<dbReference type="CDD" id="cd00067">
    <property type="entry name" value="GAL4"/>
    <property type="match status" value="1"/>
</dbReference>
<proteinExistence type="predicted"/>
<feature type="compositionally biased region" description="Basic residues" evidence="2">
    <location>
        <begin position="760"/>
        <end position="770"/>
    </location>
</feature>
<keyword evidence="4" id="KW-1185">Reference proteome</keyword>
<sequence length="811" mass="90650">MADENGMFSMMSATLTKLSAENDQRELETSYLQSLDFLDPSALEKWLPREAETETFCSQPFQLPTTPLPWQISGLSFDSSDANAIARLIDTSLHGDPSYCSPSRDPLRLAPPLLSYVLGTKKELRERTPTIPQGSPEKPRQRPLFQYWTRDPYYSGPQAAQSVSASSDNILEFTLPLERLHDESYIQQSTIPTYNPTGNSVTSSVCDRASTLTSLHGKIQRNPHPCVECCFARVKCDSLPGQPCTRCTKLLFEARTKPAPMLGTSMKESRSFILRVVFFDMKATQGLLSALRDEAGKLSNLHHGTTLESLFTDPIVCHMASSTAPSHHGWTTGVKVVIKHLATTRNAQSDAALAKVEFPEPGLDVCQLDEFIDLTHRMKRLENVGQYEQGIVSAALKIADYLGILFNWNANTVCFQQGSRGCTRAEAKNIVLETAYAIAHRIQDLMKKMVFEVNKSVTDRQDPKHDPATISCALWIIYSSLNKFQRLAWDAKSLQNLKKFLNGLHERAGGAITSIEHYRREVAFRVCCKKSANLQAYKNLVVAKKVPRAATAFTYERFRPVSYMLGLMPTFSHEQSYTDVLEDSVADNDYLYDDFILYSERQSRIIGTPSRLTPENLQRFDQGRAAVEYTDPLTSTAPTTASVCSEHQTEMRPSPSPARNSSSHNTGSSFDNDIRNVSGKAYADTGATLVGKIYPGRITLPLSEEGRELVCDDPDMHDDWFGICEPVGPSLEQEIALLIAKVARKREFIISQLSDDGLQRKKKRQHHRRQQEHGGALARCDVKKSSPGSEKPPKRIRKAGTVESNRKNNHS</sequence>
<dbReference type="InterPro" id="IPR001138">
    <property type="entry name" value="Zn2Cys6_DnaBD"/>
</dbReference>
<dbReference type="GO" id="GO:0000981">
    <property type="term" value="F:DNA-binding transcription factor activity, RNA polymerase II-specific"/>
    <property type="evidence" value="ECO:0007669"/>
    <property type="project" value="InterPro"/>
</dbReference>
<reference evidence="3 4" key="1">
    <citation type="submission" date="2016-03" db="EMBL/GenBank/DDBJ databases">
        <authorList>
            <person name="Ploux O."/>
        </authorList>
    </citation>
    <scope>NUCLEOTIDE SEQUENCE [LARGE SCALE GENOMIC DNA]</scope>
    <source>
        <strain evidence="3 4">UAMH 11012</strain>
    </source>
</reference>
<dbReference type="Proteomes" id="UP000184330">
    <property type="component" value="Unassembled WGS sequence"/>
</dbReference>
<feature type="region of interest" description="Disordered" evidence="2">
    <location>
        <begin position="636"/>
        <end position="673"/>
    </location>
</feature>
<evidence type="ECO:0000256" key="2">
    <source>
        <dbReference type="SAM" id="MobiDB-lite"/>
    </source>
</evidence>
<keyword evidence="1" id="KW-0539">Nucleus</keyword>
<organism evidence="3 4">
    <name type="scientific">Phialocephala subalpina</name>
    <dbReference type="NCBI Taxonomy" id="576137"/>
    <lineage>
        <taxon>Eukaryota</taxon>
        <taxon>Fungi</taxon>
        <taxon>Dikarya</taxon>
        <taxon>Ascomycota</taxon>
        <taxon>Pezizomycotina</taxon>
        <taxon>Leotiomycetes</taxon>
        <taxon>Helotiales</taxon>
        <taxon>Mollisiaceae</taxon>
        <taxon>Phialocephala</taxon>
        <taxon>Phialocephala fortinii species complex</taxon>
    </lineage>
</organism>
<dbReference type="AlphaFoldDB" id="A0A1L7WHZ0"/>
<protein>
    <submittedName>
        <fullName evidence="3">Uncharacterized protein</fullName>
    </submittedName>
</protein>
<dbReference type="OrthoDB" id="3561291at2759"/>
<feature type="region of interest" description="Disordered" evidence="2">
    <location>
        <begin position="757"/>
        <end position="811"/>
    </location>
</feature>
<gene>
    <name evidence="3" type="ORF">PAC_02275</name>
</gene>
<name>A0A1L7WHZ0_9HELO</name>
<dbReference type="EMBL" id="FJOG01000002">
    <property type="protein sequence ID" value="CZR52398.1"/>
    <property type="molecule type" value="Genomic_DNA"/>
</dbReference>
<evidence type="ECO:0000313" key="4">
    <source>
        <dbReference type="Proteomes" id="UP000184330"/>
    </source>
</evidence>
<evidence type="ECO:0000256" key="1">
    <source>
        <dbReference type="ARBA" id="ARBA00023242"/>
    </source>
</evidence>
<feature type="compositionally biased region" description="Polar residues" evidence="2">
    <location>
        <begin position="636"/>
        <end position="646"/>
    </location>
</feature>
<evidence type="ECO:0000313" key="3">
    <source>
        <dbReference type="EMBL" id="CZR52398.1"/>
    </source>
</evidence>
<accession>A0A1L7WHZ0</accession>
<dbReference type="GO" id="GO:0008270">
    <property type="term" value="F:zinc ion binding"/>
    <property type="evidence" value="ECO:0007669"/>
    <property type="project" value="InterPro"/>
</dbReference>